<name>A0A061BJV1_RHOTO</name>
<dbReference type="AlphaFoldDB" id="A0A061BJV1"/>
<reference evidence="1" key="1">
    <citation type="journal article" date="2014" name="Genome Announc.">
        <title>Draft genome sequence of Rhodosporidium toruloides CECT1137, an oleaginous yeast of biotechnological interest.</title>
        <authorList>
            <person name="Morin N."/>
            <person name="Calcas X."/>
            <person name="Devillers H."/>
            <person name="Durrens P."/>
            <person name="Sherman D.J."/>
            <person name="Nicaud J.-M."/>
            <person name="Neuveglise C."/>
        </authorList>
    </citation>
    <scope>NUCLEOTIDE SEQUENCE</scope>
    <source>
        <strain evidence="1">CECT1137</strain>
    </source>
</reference>
<accession>A0A061BJV1</accession>
<organism evidence="1">
    <name type="scientific">Rhodotorula toruloides</name>
    <name type="common">Yeast</name>
    <name type="synonym">Rhodosporidium toruloides</name>
    <dbReference type="NCBI Taxonomy" id="5286"/>
    <lineage>
        <taxon>Eukaryota</taxon>
        <taxon>Fungi</taxon>
        <taxon>Dikarya</taxon>
        <taxon>Basidiomycota</taxon>
        <taxon>Pucciniomycotina</taxon>
        <taxon>Microbotryomycetes</taxon>
        <taxon>Sporidiobolales</taxon>
        <taxon>Sporidiobolaceae</taxon>
        <taxon>Rhodotorula</taxon>
    </lineage>
</organism>
<evidence type="ECO:0000313" key="1">
    <source>
        <dbReference type="EMBL" id="CDR49659.1"/>
    </source>
</evidence>
<dbReference type="EMBL" id="LK052964">
    <property type="protein sequence ID" value="CDR49659.1"/>
    <property type="molecule type" value="Genomic_DNA"/>
</dbReference>
<proteinExistence type="predicted"/>
<gene>
    <name evidence="1" type="ORF">RHTO0S_29e00914g</name>
</gene>
<protein>
    <submittedName>
        <fullName evidence="1">RHTO0S29e00914g1_1</fullName>
    </submittedName>
</protein>
<sequence>MTEGANDSLAALLEEVPEPDSVIFLSLCRMGCDENLGRALRKFDCLSVGVEFRAGTWHRDCVSALRDMKLLKEITLDAWTTITTDDLACLITGPKKHPSLETIDLQNIRDVGSNPYGTDSDSDDEWERYDGWTDDFTLKGLADLLEVADKEGVKCEGLAVKLARQELACRRRAAAASKASS</sequence>